<sequence>MSAERLFKILNRLIDKNTCTAQELAEELEVSIRTIYRDIDTLTLSGIPVITTQGKGGGITLLDNHIINKTFLTSVEQEQIIMALQSIQNTSASSSELVLKLKNLFRKDTTNWIEVDLDDWGMTNNVFEILREAILEKYVVELSYWGLSGKNTIRKVKPARLVFKGKAWYLQGYCLNRKDYRTFKLVRIEKAQITEERFTDILNPPKIISEDDSNYEKVILHFDYQYKMRILEEFMESQIQFLDNWIEVVMEVPIDTWIKGYVLSFGSHVQVIEPTHLRQEVEEEIKKMIENISH</sequence>
<dbReference type="PROSITE" id="PS51000">
    <property type="entry name" value="HTH_DEOR_2"/>
    <property type="match status" value="1"/>
</dbReference>
<evidence type="ECO:0000313" key="5">
    <source>
        <dbReference type="Proteomes" id="UP000243297"/>
    </source>
</evidence>
<dbReference type="PANTHER" id="PTHR34580">
    <property type="match status" value="1"/>
</dbReference>
<dbReference type="EMBL" id="FUWY01000001">
    <property type="protein sequence ID" value="SJZ43296.1"/>
    <property type="molecule type" value="Genomic_DNA"/>
</dbReference>
<dbReference type="STRING" id="118967.SAMN02745191_0601"/>
<accession>A0A1T4KLM3</accession>
<dbReference type="Pfam" id="PF25583">
    <property type="entry name" value="WCX"/>
    <property type="match status" value="1"/>
</dbReference>
<dbReference type="Gene3D" id="1.10.10.10">
    <property type="entry name" value="Winged helix-like DNA-binding domain superfamily/Winged helix DNA-binding domain"/>
    <property type="match status" value="1"/>
</dbReference>
<dbReference type="InterPro" id="IPR036388">
    <property type="entry name" value="WH-like_DNA-bd_sf"/>
</dbReference>
<dbReference type="InterPro" id="IPR001034">
    <property type="entry name" value="DeoR_HTH"/>
</dbReference>
<dbReference type="InterPro" id="IPR057727">
    <property type="entry name" value="WCX_dom"/>
</dbReference>
<dbReference type="Pfam" id="PF13280">
    <property type="entry name" value="WYL"/>
    <property type="match status" value="1"/>
</dbReference>
<evidence type="ECO:0000259" key="3">
    <source>
        <dbReference type="PROSITE" id="PS51000"/>
    </source>
</evidence>
<keyword evidence="2" id="KW-0804">Transcription</keyword>
<dbReference type="InterPro" id="IPR036390">
    <property type="entry name" value="WH_DNA-bd_sf"/>
</dbReference>
<keyword evidence="1" id="KW-0805">Transcription regulation</keyword>
<feature type="domain" description="HTH deoR-type" evidence="3">
    <location>
        <begin position="2"/>
        <end position="60"/>
    </location>
</feature>
<dbReference type="Proteomes" id="UP000243297">
    <property type="component" value="Unassembled WGS sequence"/>
</dbReference>
<keyword evidence="4" id="KW-0238">DNA-binding</keyword>
<dbReference type="AlphaFoldDB" id="A0A1T4KLM3"/>
<organism evidence="4 5">
    <name type="scientific">Anaerorhabdus furcosa</name>
    <dbReference type="NCBI Taxonomy" id="118967"/>
    <lineage>
        <taxon>Bacteria</taxon>
        <taxon>Bacillati</taxon>
        <taxon>Bacillota</taxon>
        <taxon>Erysipelotrichia</taxon>
        <taxon>Erysipelotrichales</taxon>
        <taxon>Erysipelotrichaceae</taxon>
        <taxon>Anaerorhabdus</taxon>
    </lineage>
</organism>
<dbReference type="RefSeq" id="WP_159443700.1">
    <property type="nucleotide sequence ID" value="NZ_FUWY01000001.1"/>
</dbReference>
<protein>
    <submittedName>
        <fullName evidence="4">Predicted DNA-binding transcriptional regulator YafY, contains an HTH and WYL domains</fullName>
    </submittedName>
</protein>
<reference evidence="5" key="1">
    <citation type="submission" date="2017-02" db="EMBL/GenBank/DDBJ databases">
        <authorList>
            <person name="Varghese N."/>
            <person name="Submissions S."/>
        </authorList>
    </citation>
    <scope>NUCLEOTIDE SEQUENCE [LARGE SCALE GENOMIC DNA]</scope>
    <source>
        <strain evidence="5">ATCC 25662</strain>
    </source>
</reference>
<dbReference type="GO" id="GO:0003700">
    <property type="term" value="F:DNA-binding transcription factor activity"/>
    <property type="evidence" value="ECO:0007669"/>
    <property type="project" value="InterPro"/>
</dbReference>
<dbReference type="PROSITE" id="PS52050">
    <property type="entry name" value="WYL"/>
    <property type="match status" value="1"/>
</dbReference>
<dbReference type="InterPro" id="IPR051534">
    <property type="entry name" value="CBASS_pafABC_assoc_protein"/>
</dbReference>
<dbReference type="OrthoDB" id="9815009at2"/>
<dbReference type="Pfam" id="PF08279">
    <property type="entry name" value="HTH_11"/>
    <property type="match status" value="1"/>
</dbReference>
<dbReference type="PIRSF" id="PIRSF016838">
    <property type="entry name" value="PafC"/>
    <property type="match status" value="1"/>
</dbReference>
<name>A0A1T4KLM3_9FIRM</name>
<dbReference type="GO" id="GO:0003677">
    <property type="term" value="F:DNA binding"/>
    <property type="evidence" value="ECO:0007669"/>
    <property type="project" value="UniProtKB-KW"/>
</dbReference>
<proteinExistence type="predicted"/>
<dbReference type="SUPFAM" id="SSF46785">
    <property type="entry name" value="Winged helix' DNA-binding domain"/>
    <property type="match status" value="1"/>
</dbReference>
<keyword evidence="5" id="KW-1185">Reference proteome</keyword>
<dbReference type="InterPro" id="IPR013196">
    <property type="entry name" value="HTH_11"/>
</dbReference>
<gene>
    <name evidence="4" type="ORF">SAMN02745191_0601</name>
</gene>
<evidence type="ECO:0000256" key="1">
    <source>
        <dbReference type="ARBA" id="ARBA00023015"/>
    </source>
</evidence>
<evidence type="ECO:0000256" key="2">
    <source>
        <dbReference type="ARBA" id="ARBA00023163"/>
    </source>
</evidence>
<dbReference type="InterPro" id="IPR028349">
    <property type="entry name" value="PafC-like"/>
</dbReference>
<dbReference type="PANTHER" id="PTHR34580:SF1">
    <property type="entry name" value="PROTEIN PAFC"/>
    <property type="match status" value="1"/>
</dbReference>
<evidence type="ECO:0000313" key="4">
    <source>
        <dbReference type="EMBL" id="SJZ43296.1"/>
    </source>
</evidence>
<dbReference type="InterPro" id="IPR026881">
    <property type="entry name" value="WYL_dom"/>
</dbReference>